<evidence type="ECO:0000256" key="9">
    <source>
        <dbReference type="ARBA" id="ARBA00022960"/>
    </source>
</evidence>
<dbReference type="EC" id="3.4.16.4" evidence="4"/>
<dbReference type="PANTHER" id="PTHR21581">
    <property type="entry name" value="D-ALANYL-D-ALANINE CARBOXYPEPTIDASE"/>
    <property type="match status" value="1"/>
</dbReference>
<keyword evidence="19" id="KW-1185">Reference proteome</keyword>
<dbReference type="InterPro" id="IPR018044">
    <property type="entry name" value="Peptidase_S11"/>
</dbReference>
<dbReference type="EMBL" id="JAGGKC010000016">
    <property type="protein sequence ID" value="MBP1919574.1"/>
    <property type="molecule type" value="Genomic_DNA"/>
</dbReference>
<dbReference type="RefSeq" id="WP_209459769.1">
    <property type="nucleotide sequence ID" value="NZ_JAGGKC010000016.1"/>
</dbReference>
<comment type="pathway">
    <text evidence="2">Cell wall biogenesis; peptidoglycan biosynthesis.</text>
</comment>
<evidence type="ECO:0000256" key="15">
    <source>
        <dbReference type="SAM" id="Phobius"/>
    </source>
</evidence>
<dbReference type="Pfam" id="PF00768">
    <property type="entry name" value="Peptidase_S11"/>
    <property type="match status" value="1"/>
</dbReference>
<keyword evidence="15" id="KW-1133">Transmembrane helix</keyword>
<dbReference type="InterPro" id="IPR015956">
    <property type="entry name" value="Peniciliin-bd_prot_C_sf"/>
</dbReference>
<name>A0ABS4G4W2_9CLOT</name>
<evidence type="ECO:0000313" key="19">
    <source>
        <dbReference type="Proteomes" id="UP001519271"/>
    </source>
</evidence>
<dbReference type="SUPFAM" id="SSF69189">
    <property type="entry name" value="Penicillin-binding protein associated domain"/>
    <property type="match status" value="1"/>
</dbReference>
<evidence type="ECO:0000256" key="3">
    <source>
        <dbReference type="ARBA" id="ARBA00007164"/>
    </source>
</evidence>
<evidence type="ECO:0000256" key="5">
    <source>
        <dbReference type="ARBA" id="ARBA00022645"/>
    </source>
</evidence>
<dbReference type="InterPro" id="IPR012907">
    <property type="entry name" value="Peptidase_S11_C"/>
</dbReference>
<keyword evidence="10" id="KW-0573">Peptidoglycan synthesis</keyword>
<feature type="compositionally biased region" description="Polar residues" evidence="14">
    <location>
        <begin position="437"/>
        <end position="448"/>
    </location>
</feature>
<evidence type="ECO:0000256" key="1">
    <source>
        <dbReference type="ARBA" id="ARBA00003217"/>
    </source>
</evidence>
<feature type="domain" description="Peptidase S11 D-Ala-D-Ala carboxypeptidase A C-terminal" evidence="17">
    <location>
        <begin position="289"/>
        <end position="373"/>
    </location>
</feature>
<dbReference type="InterPro" id="IPR001967">
    <property type="entry name" value="Peptidase_S11_N"/>
</dbReference>
<dbReference type="Proteomes" id="UP001519271">
    <property type="component" value="Unassembled WGS sequence"/>
</dbReference>
<keyword evidence="11" id="KW-0961">Cell wall biogenesis/degradation</keyword>
<comment type="function">
    <text evidence="1">Removes C-terminal D-alanyl residues from sugar-peptide cell wall precursors.</text>
</comment>
<sequence length="448" mass="49625">MKFNRVIKGLAAVLLGIVIFSGSAQVRASSVIAGTTPPEILSEAVVLMDGETGQVIYGKNADMQLMPASTTKMMTALLVMEHAKLEDIVTVGKNPPYAEGASMGFREGEQVTVKDLLYSMVLHSANDSAEILAEHISGSVEEFALLMNRKAEEIGARNTNFANPHGLTDENHYTSAYDLSLISREVAKDPYLVDIFHTPIYKLGPTNMTTERWASNKNSLLKKSDDLYYEPTVVAKTGYTPDARYAYTAVASKDGKTYIVSILKSTSQAQYYKETLELFNWAFEKCSVVKLYSKGQILKTVTLKNGDQLQLEAECDFYVVSTSGRIDANPMLIYDDTSVFEGEYAKGQVVSEASVKVNGSEVGTLKLVAASDVFTKAPLAPESGFTIPKFLVITLMALVILFAALFTIRTINLRKRRRRRSRHTSQKLREYKERQMNRASGQESNNIY</sequence>
<dbReference type="Gene3D" id="3.40.710.10">
    <property type="entry name" value="DD-peptidase/beta-lactamase superfamily"/>
    <property type="match status" value="1"/>
</dbReference>
<dbReference type="Gene3D" id="2.60.410.10">
    <property type="entry name" value="D-Ala-D-Ala carboxypeptidase, C-terminal domain"/>
    <property type="match status" value="1"/>
</dbReference>
<keyword evidence="7" id="KW-0732">Signal</keyword>
<evidence type="ECO:0000313" key="18">
    <source>
        <dbReference type="EMBL" id="MBP1919574.1"/>
    </source>
</evidence>
<dbReference type="SUPFAM" id="SSF56601">
    <property type="entry name" value="beta-lactamase/transpeptidase-like"/>
    <property type="match status" value="1"/>
</dbReference>
<feature type="compositionally biased region" description="Basic residues" evidence="14">
    <location>
        <begin position="417"/>
        <end position="426"/>
    </location>
</feature>
<evidence type="ECO:0000256" key="13">
    <source>
        <dbReference type="RuleBase" id="RU004016"/>
    </source>
</evidence>
<keyword evidence="15" id="KW-0472">Membrane</keyword>
<evidence type="ECO:0000256" key="2">
    <source>
        <dbReference type="ARBA" id="ARBA00004752"/>
    </source>
</evidence>
<feature type="compositionally biased region" description="Basic and acidic residues" evidence="14">
    <location>
        <begin position="427"/>
        <end position="436"/>
    </location>
</feature>
<evidence type="ECO:0000256" key="6">
    <source>
        <dbReference type="ARBA" id="ARBA00022670"/>
    </source>
</evidence>
<proteinExistence type="inferred from homology"/>
<feature type="transmembrane region" description="Helical" evidence="15">
    <location>
        <begin position="390"/>
        <end position="412"/>
    </location>
</feature>
<evidence type="ECO:0000259" key="16">
    <source>
        <dbReference type="Pfam" id="PF00768"/>
    </source>
</evidence>
<evidence type="ECO:0000256" key="10">
    <source>
        <dbReference type="ARBA" id="ARBA00022984"/>
    </source>
</evidence>
<dbReference type="InterPro" id="IPR012338">
    <property type="entry name" value="Beta-lactam/transpept-like"/>
</dbReference>
<keyword evidence="5 18" id="KW-0121">Carboxypeptidase</keyword>
<protein>
    <recommendedName>
        <fullName evidence="4">serine-type D-Ala-D-Ala carboxypeptidase</fullName>
        <ecNumber evidence="4">3.4.16.4</ecNumber>
    </recommendedName>
</protein>
<dbReference type="Pfam" id="PF07943">
    <property type="entry name" value="PBP5_C"/>
    <property type="match status" value="1"/>
</dbReference>
<feature type="region of interest" description="Disordered" evidence="14">
    <location>
        <begin position="417"/>
        <end position="448"/>
    </location>
</feature>
<dbReference type="GO" id="GO:0009002">
    <property type="term" value="F:serine-type D-Ala-D-Ala carboxypeptidase activity"/>
    <property type="evidence" value="ECO:0007669"/>
    <property type="project" value="UniProtKB-EC"/>
</dbReference>
<dbReference type="InterPro" id="IPR037167">
    <property type="entry name" value="Peptidase_S11_C_sf"/>
</dbReference>
<comment type="caution">
    <text evidence="18">The sequence shown here is derived from an EMBL/GenBank/DDBJ whole genome shotgun (WGS) entry which is preliminary data.</text>
</comment>
<evidence type="ECO:0000256" key="11">
    <source>
        <dbReference type="ARBA" id="ARBA00023316"/>
    </source>
</evidence>
<evidence type="ECO:0000256" key="7">
    <source>
        <dbReference type="ARBA" id="ARBA00022729"/>
    </source>
</evidence>
<reference evidence="18 19" key="1">
    <citation type="submission" date="2021-03" db="EMBL/GenBank/DDBJ databases">
        <title>Genomic Encyclopedia of Type Strains, Phase IV (KMG-IV): sequencing the most valuable type-strain genomes for metagenomic binning, comparative biology and taxonomic classification.</title>
        <authorList>
            <person name="Goeker M."/>
        </authorList>
    </citation>
    <scope>NUCLEOTIDE SEQUENCE [LARGE SCALE GENOMIC DNA]</scope>
    <source>
        <strain evidence="18 19">DSM 6139</strain>
    </source>
</reference>
<accession>A0ABS4G4W2</accession>
<comment type="catalytic activity">
    <reaction evidence="12">
        <text>Preferential cleavage: (Ac)2-L-Lys-D-Ala-|-D-Ala. Also transpeptidation of peptidyl-alanyl moieties that are N-acyl substituents of D-alanine.</text>
        <dbReference type="EC" id="3.4.16.4"/>
    </reaction>
</comment>
<evidence type="ECO:0000256" key="8">
    <source>
        <dbReference type="ARBA" id="ARBA00022801"/>
    </source>
</evidence>
<evidence type="ECO:0000259" key="17">
    <source>
        <dbReference type="Pfam" id="PF07943"/>
    </source>
</evidence>
<dbReference type="PANTHER" id="PTHR21581:SF6">
    <property type="entry name" value="TRAFFICKING PROTEIN PARTICLE COMPLEX SUBUNIT 12"/>
    <property type="match status" value="1"/>
</dbReference>
<evidence type="ECO:0000256" key="4">
    <source>
        <dbReference type="ARBA" id="ARBA00012448"/>
    </source>
</evidence>
<dbReference type="PRINTS" id="PR00725">
    <property type="entry name" value="DADACBPTASE1"/>
</dbReference>
<keyword evidence="9" id="KW-0133">Cell shape</keyword>
<organism evidence="18 19">
    <name type="scientific">Youngiibacter multivorans</name>
    <dbReference type="NCBI Taxonomy" id="937251"/>
    <lineage>
        <taxon>Bacteria</taxon>
        <taxon>Bacillati</taxon>
        <taxon>Bacillota</taxon>
        <taxon>Clostridia</taxon>
        <taxon>Eubacteriales</taxon>
        <taxon>Clostridiaceae</taxon>
        <taxon>Youngiibacter</taxon>
    </lineage>
</organism>
<feature type="domain" description="Peptidase S11 D-alanyl-D-alanine carboxypeptidase A N-terminal" evidence="16">
    <location>
        <begin position="35"/>
        <end position="264"/>
    </location>
</feature>
<evidence type="ECO:0000256" key="14">
    <source>
        <dbReference type="SAM" id="MobiDB-lite"/>
    </source>
</evidence>
<evidence type="ECO:0000256" key="12">
    <source>
        <dbReference type="ARBA" id="ARBA00034000"/>
    </source>
</evidence>
<comment type="similarity">
    <text evidence="3 13">Belongs to the peptidase S11 family.</text>
</comment>
<gene>
    <name evidence="18" type="ORF">J2Z34_002063</name>
</gene>
<keyword evidence="6" id="KW-0645">Protease</keyword>
<keyword evidence="8 18" id="KW-0378">Hydrolase</keyword>
<keyword evidence="15" id="KW-0812">Transmembrane</keyword>